<sequence length="39" mass="4282">MTGPEGTGGTGTVQDMFLFLNFLWICVCLYVIPGVQIFI</sequence>
<protein>
    <submittedName>
        <fullName evidence="2">Uncharacterized protein</fullName>
    </submittedName>
</protein>
<keyword evidence="1" id="KW-0812">Transmembrane</keyword>
<proteinExistence type="predicted"/>
<name>A0A0A9FRF8_ARUDO</name>
<dbReference type="AlphaFoldDB" id="A0A0A9FRF8"/>
<organism evidence="2">
    <name type="scientific">Arundo donax</name>
    <name type="common">Giant reed</name>
    <name type="synonym">Donax arundinaceus</name>
    <dbReference type="NCBI Taxonomy" id="35708"/>
    <lineage>
        <taxon>Eukaryota</taxon>
        <taxon>Viridiplantae</taxon>
        <taxon>Streptophyta</taxon>
        <taxon>Embryophyta</taxon>
        <taxon>Tracheophyta</taxon>
        <taxon>Spermatophyta</taxon>
        <taxon>Magnoliopsida</taxon>
        <taxon>Liliopsida</taxon>
        <taxon>Poales</taxon>
        <taxon>Poaceae</taxon>
        <taxon>PACMAD clade</taxon>
        <taxon>Arundinoideae</taxon>
        <taxon>Arundineae</taxon>
        <taxon>Arundo</taxon>
    </lineage>
</organism>
<reference evidence="2" key="2">
    <citation type="journal article" date="2015" name="Data Brief">
        <title>Shoot transcriptome of the giant reed, Arundo donax.</title>
        <authorList>
            <person name="Barrero R.A."/>
            <person name="Guerrero F.D."/>
            <person name="Moolhuijzen P."/>
            <person name="Goolsby J.A."/>
            <person name="Tidwell J."/>
            <person name="Bellgard S.E."/>
            <person name="Bellgard M.I."/>
        </authorList>
    </citation>
    <scope>NUCLEOTIDE SEQUENCE</scope>
    <source>
        <tissue evidence="2">Shoot tissue taken approximately 20 cm above the soil surface</tissue>
    </source>
</reference>
<dbReference type="EMBL" id="GBRH01183029">
    <property type="protein sequence ID" value="JAE14867.1"/>
    <property type="molecule type" value="Transcribed_RNA"/>
</dbReference>
<evidence type="ECO:0000256" key="1">
    <source>
        <dbReference type="SAM" id="Phobius"/>
    </source>
</evidence>
<reference evidence="2" key="1">
    <citation type="submission" date="2014-09" db="EMBL/GenBank/DDBJ databases">
        <authorList>
            <person name="Magalhaes I.L.F."/>
            <person name="Oliveira U."/>
            <person name="Santos F.R."/>
            <person name="Vidigal T.H.D.A."/>
            <person name="Brescovit A.D."/>
            <person name="Santos A.J."/>
        </authorList>
    </citation>
    <scope>NUCLEOTIDE SEQUENCE</scope>
    <source>
        <tissue evidence="2">Shoot tissue taken approximately 20 cm above the soil surface</tissue>
    </source>
</reference>
<evidence type="ECO:0000313" key="2">
    <source>
        <dbReference type="EMBL" id="JAE14867.1"/>
    </source>
</evidence>
<feature type="transmembrane region" description="Helical" evidence="1">
    <location>
        <begin position="16"/>
        <end position="38"/>
    </location>
</feature>
<keyword evidence="1" id="KW-0472">Membrane</keyword>
<keyword evidence="1" id="KW-1133">Transmembrane helix</keyword>
<accession>A0A0A9FRF8</accession>